<accession>A0A2T3ZUM8</accession>
<name>A0A2T3ZUM8_TRIHA</name>
<keyword evidence="2" id="KW-1185">Reference proteome</keyword>
<evidence type="ECO:0000313" key="2">
    <source>
        <dbReference type="Proteomes" id="UP000241690"/>
    </source>
</evidence>
<organism evidence="1 2">
    <name type="scientific">Trichoderma harzianum CBS 226.95</name>
    <dbReference type="NCBI Taxonomy" id="983964"/>
    <lineage>
        <taxon>Eukaryota</taxon>
        <taxon>Fungi</taxon>
        <taxon>Dikarya</taxon>
        <taxon>Ascomycota</taxon>
        <taxon>Pezizomycotina</taxon>
        <taxon>Sordariomycetes</taxon>
        <taxon>Hypocreomycetidae</taxon>
        <taxon>Hypocreales</taxon>
        <taxon>Hypocreaceae</taxon>
        <taxon>Trichoderma</taxon>
    </lineage>
</organism>
<proteinExistence type="predicted"/>
<dbReference type="RefSeq" id="XP_024768192.1">
    <property type="nucleotide sequence ID" value="XM_024916485.1"/>
</dbReference>
<gene>
    <name evidence="1" type="ORF">M431DRAFT_487512</name>
</gene>
<dbReference type="AlphaFoldDB" id="A0A2T3ZUM8"/>
<dbReference type="GeneID" id="36625054"/>
<dbReference type="EMBL" id="KZ679698">
    <property type="protein sequence ID" value="PTB48515.1"/>
    <property type="molecule type" value="Genomic_DNA"/>
</dbReference>
<evidence type="ECO:0000313" key="1">
    <source>
        <dbReference type="EMBL" id="PTB48515.1"/>
    </source>
</evidence>
<protein>
    <submittedName>
        <fullName evidence="1">Uncharacterized protein</fullName>
    </submittedName>
</protein>
<sequence length="104" mass="11276">MITKNATTAAAGFSSLFFSWLLPEKMELVVNLNLIPARHHGTQTKTQSMDGNWLQLGCTGTLTRKLVPAPGGTHAAQASRGARKVPRGRGYIWVWSSGATQVLR</sequence>
<reference evidence="1 2" key="1">
    <citation type="submission" date="2016-07" db="EMBL/GenBank/DDBJ databases">
        <title>Multiple horizontal gene transfer events from other fungi enriched the ability of initially mycotrophic Trichoderma (Ascomycota) to feed on dead plant biomass.</title>
        <authorList>
            <consortium name="DOE Joint Genome Institute"/>
            <person name="Aerts A."/>
            <person name="Atanasova L."/>
            <person name="Chenthamara K."/>
            <person name="Zhang J."/>
            <person name="Grujic M."/>
            <person name="Henrissat B."/>
            <person name="Kuo A."/>
            <person name="Salamov A."/>
            <person name="Lipzen A."/>
            <person name="Labutti K."/>
            <person name="Barry K."/>
            <person name="Miao Y."/>
            <person name="Rahimi M.J."/>
            <person name="Shen Q."/>
            <person name="Grigoriev I.V."/>
            <person name="Kubicek C.P."/>
            <person name="Druzhinina I.S."/>
        </authorList>
    </citation>
    <scope>NUCLEOTIDE SEQUENCE [LARGE SCALE GENOMIC DNA]</scope>
    <source>
        <strain evidence="1 2">CBS 226.95</strain>
    </source>
</reference>
<dbReference type="Proteomes" id="UP000241690">
    <property type="component" value="Unassembled WGS sequence"/>
</dbReference>